<feature type="region of interest" description="Disordered" evidence="9">
    <location>
        <begin position="250"/>
        <end position="284"/>
    </location>
</feature>
<dbReference type="SUPFAM" id="SSF46689">
    <property type="entry name" value="Homeodomain-like"/>
    <property type="match status" value="1"/>
</dbReference>
<dbReference type="FunFam" id="1.10.10.60:FF:000098">
    <property type="entry name" value="Transcription factor LBX1"/>
    <property type="match status" value="1"/>
</dbReference>
<dbReference type="InterPro" id="IPR000047">
    <property type="entry name" value="HTH_motif"/>
</dbReference>
<feature type="region of interest" description="Disordered" evidence="9">
    <location>
        <begin position="55"/>
        <end position="97"/>
    </location>
</feature>
<evidence type="ECO:0000256" key="5">
    <source>
        <dbReference type="ARBA" id="ARBA00023242"/>
    </source>
</evidence>
<evidence type="ECO:0000256" key="1">
    <source>
        <dbReference type="ARBA" id="ARBA00004123"/>
    </source>
</evidence>
<comment type="subcellular location">
    <subcellularLocation>
        <location evidence="1 6 7">Nucleus</location>
    </subcellularLocation>
</comment>
<evidence type="ECO:0000256" key="3">
    <source>
        <dbReference type="ARBA" id="ARBA00023125"/>
    </source>
</evidence>
<feature type="compositionally biased region" description="Low complexity" evidence="9">
    <location>
        <begin position="60"/>
        <end position="73"/>
    </location>
</feature>
<evidence type="ECO:0000256" key="6">
    <source>
        <dbReference type="PROSITE-ProRule" id="PRU00108"/>
    </source>
</evidence>
<keyword evidence="8" id="KW-0175">Coiled coil</keyword>
<dbReference type="SMART" id="SM00389">
    <property type="entry name" value="HOX"/>
    <property type="match status" value="1"/>
</dbReference>
<dbReference type="PANTHER" id="PTHR24336:SF8">
    <property type="entry name" value="LADYBIRD EARLY-RELATED"/>
    <property type="match status" value="1"/>
</dbReference>
<dbReference type="PANTHER" id="PTHR24336">
    <property type="entry name" value="TRANSCRIPTION FACTOR LBX"/>
    <property type="match status" value="1"/>
</dbReference>
<accession>A0A834R6S0</accession>
<proteinExistence type="predicted"/>
<keyword evidence="5 6" id="KW-0539">Nucleus</keyword>
<feature type="compositionally biased region" description="Basic and acidic residues" evidence="9">
    <location>
        <begin position="127"/>
        <end position="145"/>
    </location>
</feature>
<evidence type="ECO:0000256" key="7">
    <source>
        <dbReference type="RuleBase" id="RU000682"/>
    </source>
</evidence>
<feature type="region of interest" description="Disordered" evidence="9">
    <location>
        <begin position="159"/>
        <end position="180"/>
    </location>
</feature>
<evidence type="ECO:0000256" key="4">
    <source>
        <dbReference type="ARBA" id="ARBA00023155"/>
    </source>
</evidence>
<name>A0A834R6S0_SARSC</name>
<feature type="domain" description="Homeobox" evidence="10">
    <location>
        <begin position="326"/>
        <end position="386"/>
    </location>
</feature>
<dbReference type="EnsemblMetazoa" id="SSS_3131s_mrna">
    <property type="protein sequence ID" value="KAF7490729.1"/>
    <property type="gene ID" value="SSS_3131"/>
</dbReference>
<dbReference type="PROSITE" id="PS00027">
    <property type="entry name" value="HOMEOBOX_1"/>
    <property type="match status" value="1"/>
</dbReference>
<dbReference type="Pfam" id="PF00046">
    <property type="entry name" value="Homeodomain"/>
    <property type="match status" value="1"/>
</dbReference>
<dbReference type="OrthoDB" id="6159439at2759"/>
<feature type="compositionally biased region" description="Basic residues" evidence="9">
    <location>
        <begin position="117"/>
        <end position="126"/>
    </location>
</feature>
<dbReference type="GO" id="GO:0000981">
    <property type="term" value="F:DNA-binding transcription factor activity, RNA polymerase II-specific"/>
    <property type="evidence" value="ECO:0007669"/>
    <property type="project" value="InterPro"/>
</dbReference>
<evidence type="ECO:0000256" key="9">
    <source>
        <dbReference type="SAM" id="MobiDB-lite"/>
    </source>
</evidence>
<dbReference type="AlphaFoldDB" id="A0A834R6S0"/>
<reference evidence="11" key="2">
    <citation type="submission" date="2020-01" db="EMBL/GenBank/DDBJ databases">
        <authorList>
            <person name="Korhonen P.K.K."/>
            <person name="Guangxu M.G."/>
            <person name="Wang T.W."/>
            <person name="Stroehlein A.J.S."/>
            <person name="Young N.D."/>
            <person name="Ang C.-S.A."/>
            <person name="Fernando D.W.F."/>
            <person name="Lu H.L."/>
            <person name="Taylor S.T."/>
            <person name="Ehtesham M.E.M."/>
            <person name="Najaraj S.H.N."/>
            <person name="Harsha G.H.G."/>
            <person name="Madugundu A.M."/>
            <person name="Renuse S.R."/>
            <person name="Holt D.H."/>
            <person name="Pandey A.P."/>
            <person name="Papenfuss A.P."/>
            <person name="Gasser R.B.G."/>
            <person name="Fischer K.F."/>
        </authorList>
    </citation>
    <scope>NUCLEOTIDE SEQUENCE</scope>
    <source>
        <strain evidence="11">SSS_KF_BRIS2020</strain>
    </source>
</reference>
<keyword evidence="13" id="KW-1185">Reference proteome</keyword>
<organism evidence="11">
    <name type="scientific">Sarcoptes scabiei</name>
    <name type="common">Itch mite</name>
    <name type="synonym">Acarus scabiei</name>
    <dbReference type="NCBI Taxonomy" id="52283"/>
    <lineage>
        <taxon>Eukaryota</taxon>
        <taxon>Metazoa</taxon>
        <taxon>Ecdysozoa</taxon>
        <taxon>Arthropoda</taxon>
        <taxon>Chelicerata</taxon>
        <taxon>Arachnida</taxon>
        <taxon>Acari</taxon>
        <taxon>Acariformes</taxon>
        <taxon>Sarcoptiformes</taxon>
        <taxon>Astigmata</taxon>
        <taxon>Psoroptidia</taxon>
        <taxon>Sarcoptoidea</taxon>
        <taxon>Sarcoptidae</taxon>
        <taxon>Sarcoptinae</taxon>
        <taxon>Sarcoptes</taxon>
    </lineage>
</organism>
<dbReference type="PROSITE" id="PS50071">
    <property type="entry name" value="HOMEOBOX_2"/>
    <property type="match status" value="1"/>
</dbReference>
<keyword evidence="4 6" id="KW-0371">Homeobox</keyword>
<evidence type="ECO:0000313" key="13">
    <source>
        <dbReference type="Proteomes" id="UP000070412"/>
    </source>
</evidence>
<keyword evidence="2" id="KW-0217">Developmental protein</keyword>
<protein>
    <submittedName>
        <fullName evidence="11">Transcription factor LBX1</fullName>
    </submittedName>
</protein>
<gene>
    <name evidence="11" type="ORF">SSS_3131</name>
</gene>
<feature type="compositionally biased region" description="Basic and acidic residues" evidence="9">
    <location>
        <begin position="255"/>
        <end position="268"/>
    </location>
</feature>
<feature type="coiled-coil region" evidence="8">
    <location>
        <begin position="373"/>
        <end position="400"/>
    </location>
</feature>
<dbReference type="OMA" id="DNDAMAN"/>
<dbReference type="GO" id="GO:0005634">
    <property type="term" value="C:nucleus"/>
    <property type="evidence" value="ECO:0007669"/>
    <property type="project" value="UniProtKB-SubCell"/>
</dbReference>
<dbReference type="InterPro" id="IPR001356">
    <property type="entry name" value="HD"/>
</dbReference>
<dbReference type="InterPro" id="IPR051892">
    <property type="entry name" value="LBX_TF"/>
</dbReference>
<dbReference type="PRINTS" id="PR00031">
    <property type="entry name" value="HTHREPRESSR"/>
</dbReference>
<dbReference type="InterPro" id="IPR009057">
    <property type="entry name" value="Homeodomain-like_sf"/>
</dbReference>
<reference evidence="13" key="1">
    <citation type="journal article" date="2020" name="PLoS Negl. Trop. Dis.">
        <title>High-quality nuclear genome for Sarcoptes scabiei-A critical resource for a neglected parasite.</title>
        <authorList>
            <person name="Korhonen P.K."/>
            <person name="Gasser R.B."/>
            <person name="Ma G."/>
            <person name="Wang T."/>
            <person name="Stroehlein A.J."/>
            <person name="Young N.D."/>
            <person name="Ang C.S."/>
            <person name="Fernando D.D."/>
            <person name="Lu H.C."/>
            <person name="Taylor S."/>
            <person name="Reynolds S.L."/>
            <person name="Mofiz E."/>
            <person name="Najaraj S.H."/>
            <person name="Gowda H."/>
            <person name="Madugundu A."/>
            <person name="Renuse S."/>
            <person name="Holt D."/>
            <person name="Pandey A."/>
            <person name="Papenfuss A.T."/>
            <person name="Fischer K."/>
        </authorList>
    </citation>
    <scope>NUCLEOTIDE SEQUENCE [LARGE SCALE GENOMIC DNA]</scope>
</reference>
<evidence type="ECO:0000259" key="10">
    <source>
        <dbReference type="PROSITE" id="PS50071"/>
    </source>
</evidence>
<dbReference type="Proteomes" id="UP000070412">
    <property type="component" value="Unassembled WGS sequence"/>
</dbReference>
<evidence type="ECO:0000256" key="2">
    <source>
        <dbReference type="ARBA" id="ARBA00022473"/>
    </source>
</evidence>
<evidence type="ECO:0000313" key="11">
    <source>
        <dbReference type="EMBL" id="KAF7490729.1"/>
    </source>
</evidence>
<keyword evidence="3 6" id="KW-0238">DNA-binding</keyword>
<dbReference type="EMBL" id="WVUK01000062">
    <property type="protein sequence ID" value="KAF7490729.1"/>
    <property type="molecule type" value="Genomic_DNA"/>
</dbReference>
<reference evidence="12" key="3">
    <citation type="submission" date="2022-06" db="UniProtKB">
        <authorList>
            <consortium name="EnsemblMetazoa"/>
        </authorList>
    </citation>
    <scope>IDENTIFICATION</scope>
</reference>
<sequence>MIPFIEMANDRIDLTNFYFNRSSHSSPNETMTTTPSTTTARTLFSVTFPMNPSIIDIQERSSTSRSSTSANSSLIDMNEERPESASRESPPPAKRLCNQKNLLKLNDFDEEDVHDLHPHHRHHRKNSKDLNDIEESSNGHEDKSKPLRSFLIKDILSDNNNKDFSDSDQNNDDKLHKINRKNSEASRGFIRPWDDNDAMANQYLTQLNMASSFIQTLQYNAALGSLHPNHLALLHSTYSGAFNNYQALHHNRRPRSADDDSRSERSESDSPESPSSQTTSNVVSSPLDALFEMTSKAFDRKENGDKSSDLSADHLNLFNNRNNHIKKKRKSRTAFTNHQIFELEKRFLYQKYLSPADRDEIAQSLGLTNAQVITWFQNRRAKLKRDVEELKKDVNAAKLNGVPASLLENIQDLNLLKKTDLVAALHHQHTHHQHAAAAAAAAAVAVNTTSSL</sequence>
<dbReference type="CDD" id="cd00086">
    <property type="entry name" value="homeodomain"/>
    <property type="match status" value="1"/>
</dbReference>
<evidence type="ECO:0000256" key="8">
    <source>
        <dbReference type="SAM" id="Coils"/>
    </source>
</evidence>
<evidence type="ECO:0000313" key="12">
    <source>
        <dbReference type="EnsemblMetazoa" id="KAF7490729.1"/>
    </source>
</evidence>
<dbReference type="Gene3D" id="1.10.10.60">
    <property type="entry name" value="Homeodomain-like"/>
    <property type="match status" value="1"/>
</dbReference>
<feature type="DNA-binding region" description="Homeobox" evidence="6">
    <location>
        <begin position="328"/>
        <end position="387"/>
    </location>
</feature>
<dbReference type="GO" id="GO:1990837">
    <property type="term" value="F:sequence-specific double-stranded DNA binding"/>
    <property type="evidence" value="ECO:0007669"/>
    <property type="project" value="TreeGrafter"/>
</dbReference>
<dbReference type="InterPro" id="IPR017970">
    <property type="entry name" value="Homeobox_CS"/>
</dbReference>
<feature type="region of interest" description="Disordered" evidence="9">
    <location>
        <begin position="116"/>
        <end position="146"/>
    </location>
</feature>
<feature type="compositionally biased region" description="Basic and acidic residues" evidence="9">
    <location>
        <begin position="160"/>
        <end position="180"/>
    </location>
</feature>